<proteinExistence type="predicted"/>
<accession>A0AAU9FUU6</accession>
<dbReference type="InterPro" id="IPR000618">
    <property type="entry name" value="Insect_cuticle"/>
</dbReference>
<dbReference type="PROSITE" id="PS00233">
    <property type="entry name" value="CHIT_BIND_RR_1"/>
    <property type="match status" value="1"/>
</dbReference>
<sequence>MAARQTLMDHILAGYCLSLCLCLCLFLCYSDAASDVPQILKYENEKMDGDGYAFSFETSDGISRQETATLKHPGTPLEAIAVQGSVNWVGPDGVQYKLNYLADENGFQPQGEHLPQLEATRTA</sequence>
<dbReference type="InterPro" id="IPR050468">
    <property type="entry name" value="Cuticle_Struct_Prot"/>
</dbReference>
<dbReference type="PANTHER" id="PTHR10380">
    <property type="entry name" value="CUTICLE PROTEIN"/>
    <property type="match status" value="1"/>
</dbReference>
<feature type="signal peptide" evidence="3">
    <location>
        <begin position="1"/>
        <end position="32"/>
    </location>
</feature>
<dbReference type="PANTHER" id="PTHR10380:SF218">
    <property type="entry name" value="ADULT CUTICLE PROTEIN 65AA-RELATED"/>
    <property type="match status" value="1"/>
</dbReference>
<dbReference type="InterPro" id="IPR031311">
    <property type="entry name" value="CHIT_BIND_RR_consensus"/>
</dbReference>
<dbReference type="Pfam" id="PF00379">
    <property type="entry name" value="Chitin_bind_4"/>
    <property type="match status" value="1"/>
</dbReference>
<gene>
    <name evidence="4" type="ORF">DMAD_07302</name>
</gene>
<evidence type="ECO:0000256" key="2">
    <source>
        <dbReference type="PROSITE-ProRule" id="PRU00497"/>
    </source>
</evidence>
<feature type="chain" id="PRO_5043437468" evidence="3">
    <location>
        <begin position="33"/>
        <end position="123"/>
    </location>
</feature>
<evidence type="ECO:0000256" key="1">
    <source>
        <dbReference type="ARBA" id="ARBA00022460"/>
    </source>
</evidence>
<name>A0AAU9FUU6_DROMD</name>
<evidence type="ECO:0000256" key="3">
    <source>
        <dbReference type="SAM" id="SignalP"/>
    </source>
</evidence>
<keyword evidence="1 2" id="KW-0193">Cuticle</keyword>
<dbReference type="PROSITE" id="PS51155">
    <property type="entry name" value="CHIT_BIND_RR_2"/>
    <property type="match status" value="1"/>
</dbReference>
<dbReference type="GO" id="GO:0008010">
    <property type="term" value="F:structural constituent of chitin-based larval cuticle"/>
    <property type="evidence" value="ECO:0007669"/>
    <property type="project" value="TreeGrafter"/>
</dbReference>
<protein>
    <submittedName>
        <fullName evidence="4">Endocuticle structural protein SgAbd-6</fullName>
    </submittedName>
</protein>
<keyword evidence="3" id="KW-0732">Signal</keyword>
<evidence type="ECO:0000313" key="5">
    <source>
        <dbReference type="Proteomes" id="UP001500889"/>
    </source>
</evidence>
<dbReference type="AlphaFoldDB" id="A0AAU9FUU6"/>
<organism evidence="4 5">
    <name type="scientific">Drosophila madeirensis</name>
    <name type="common">Fruit fly</name>
    <dbReference type="NCBI Taxonomy" id="30013"/>
    <lineage>
        <taxon>Eukaryota</taxon>
        <taxon>Metazoa</taxon>
        <taxon>Ecdysozoa</taxon>
        <taxon>Arthropoda</taxon>
        <taxon>Hexapoda</taxon>
        <taxon>Insecta</taxon>
        <taxon>Pterygota</taxon>
        <taxon>Neoptera</taxon>
        <taxon>Endopterygota</taxon>
        <taxon>Diptera</taxon>
        <taxon>Brachycera</taxon>
        <taxon>Muscomorpha</taxon>
        <taxon>Ephydroidea</taxon>
        <taxon>Drosophilidae</taxon>
        <taxon>Drosophila</taxon>
        <taxon>Sophophora</taxon>
    </lineage>
</organism>
<dbReference type="PRINTS" id="PR00947">
    <property type="entry name" value="CUTICLE"/>
</dbReference>
<dbReference type="EMBL" id="AP029265">
    <property type="protein sequence ID" value="BFF99384.1"/>
    <property type="molecule type" value="Genomic_DNA"/>
</dbReference>
<reference evidence="4 5" key="1">
    <citation type="submission" date="2024-02" db="EMBL/GenBank/DDBJ databases">
        <title>A chromosome-level genome assembly of Drosophila madeirensis, a fruit fly species endemic to Madeira island.</title>
        <authorList>
            <person name="Tomihara K."/>
            <person name="Llopart A."/>
            <person name="Yamamoto D."/>
        </authorList>
    </citation>
    <scope>NUCLEOTIDE SEQUENCE [LARGE SCALE GENOMIC DNA]</scope>
    <source>
        <strain evidence="4 5">RF1</strain>
    </source>
</reference>
<dbReference type="Proteomes" id="UP001500889">
    <property type="component" value="Chromosome J"/>
</dbReference>
<evidence type="ECO:0000313" key="4">
    <source>
        <dbReference type="EMBL" id="BFF99384.1"/>
    </source>
</evidence>
<keyword evidence="5" id="KW-1185">Reference proteome</keyword>
<dbReference type="GO" id="GO:0062129">
    <property type="term" value="C:chitin-based extracellular matrix"/>
    <property type="evidence" value="ECO:0007669"/>
    <property type="project" value="TreeGrafter"/>
</dbReference>